<gene>
    <name evidence="1" type="ORF">HY618_01065</name>
</gene>
<accession>A0A932ZT54</accession>
<feature type="non-terminal residue" evidence="1">
    <location>
        <position position="71"/>
    </location>
</feature>
<organism evidence="1 2">
    <name type="scientific">Tectimicrobiota bacterium</name>
    <dbReference type="NCBI Taxonomy" id="2528274"/>
    <lineage>
        <taxon>Bacteria</taxon>
        <taxon>Pseudomonadati</taxon>
        <taxon>Nitrospinota/Tectimicrobiota group</taxon>
        <taxon>Candidatus Tectimicrobiota</taxon>
    </lineage>
</organism>
<proteinExistence type="predicted"/>
<dbReference type="EMBL" id="JACQRX010000046">
    <property type="protein sequence ID" value="MBI4251025.1"/>
    <property type="molecule type" value="Genomic_DNA"/>
</dbReference>
<evidence type="ECO:0000313" key="1">
    <source>
        <dbReference type="EMBL" id="MBI4251025.1"/>
    </source>
</evidence>
<evidence type="ECO:0000313" key="2">
    <source>
        <dbReference type="Proteomes" id="UP000752292"/>
    </source>
</evidence>
<dbReference type="Proteomes" id="UP000752292">
    <property type="component" value="Unassembled WGS sequence"/>
</dbReference>
<protein>
    <submittedName>
        <fullName evidence="1">Uncharacterized protein</fullName>
    </submittedName>
</protein>
<dbReference type="AlphaFoldDB" id="A0A932ZT54"/>
<comment type="caution">
    <text evidence="1">The sequence shown here is derived from an EMBL/GenBank/DDBJ whole genome shotgun (WGS) entry which is preliminary data.</text>
</comment>
<sequence>MKRVTRQRDGQQWIYDYILKTTGRPVHHEMDGRQVPAQAKSIRMVSKHLARGAENAERLARAAEARGDRHT</sequence>
<name>A0A932ZT54_UNCTE</name>
<reference evidence="1" key="1">
    <citation type="submission" date="2020-07" db="EMBL/GenBank/DDBJ databases">
        <title>Huge and variable diversity of episymbiotic CPR bacteria and DPANN archaea in groundwater ecosystems.</title>
        <authorList>
            <person name="He C.Y."/>
            <person name="Keren R."/>
            <person name="Whittaker M."/>
            <person name="Farag I.F."/>
            <person name="Doudna J."/>
            <person name="Cate J.H.D."/>
            <person name="Banfield J.F."/>
        </authorList>
    </citation>
    <scope>NUCLEOTIDE SEQUENCE</scope>
    <source>
        <strain evidence="1">NC_groundwater_1370_Ag_S-0.2um_69_93</strain>
    </source>
</reference>